<evidence type="ECO:0000256" key="1">
    <source>
        <dbReference type="SAM" id="MobiDB-lite"/>
    </source>
</evidence>
<dbReference type="SUPFAM" id="SSF49344">
    <property type="entry name" value="CBD9-like"/>
    <property type="match status" value="1"/>
</dbReference>
<dbReference type="EMBL" id="QZEY01000016">
    <property type="protein sequence ID" value="RJL24267.1"/>
    <property type="molecule type" value="Genomic_DNA"/>
</dbReference>
<dbReference type="Gene3D" id="2.60.40.1190">
    <property type="match status" value="1"/>
</dbReference>
<comment type="caution">
    <text evidence="3">The sequence shown here is derived from an EMBL/GenBank/DDBJ whole genome shotgun (WGS) entry which is preliminary data.</text>
</comment>
<gene>
    <name evidence="3" type="ORF">D5H75_30855</name>
</gene>
<proteinExistence type="predicted"/>
<feature type="compositionally biased region" description="Polar residues" evidence="1">
    <location>
        <begin position="244"/>
        <end position="257"/>
    </location>
</feature>
<name>A0A3A4ABT7_9ACTN</name>
<dbReference type="Proteomes" id="UP000265768">
    <property type="component" value="Unassembled WGS sequence"/>
</dbReference>
<accession>A0A3A4ABT7</accession>
<organism evidence="3 4">
    <name type="scientific">Bailinhaonella thermotolerans</name>
    <dbReference type="NCBI Taxonomy" id="1070861"/>
    <lineage>
        <taxon>Bacteria</taxon>
        <taxon>Bacillati</taxon>
        <taxon>Actinomycetota</taxon>
        <taxon>Actinomycetes</taxon>
        <taxon>Streptosporangiales</taxon>
        <taxon>Streptosporangiaceae</taxon>
        <taxon>Bailinhaonella</taxon>
    </lineage>
</organism>
<evidence type="ECO:0000313" key="3">
    <source>
        <dbReference type="EMBL" id="RJL24267.1"/>
    </source>
</evidence>
<dbReference type="AlphaFoldDB" id="A0A3A4ABT7"/>
<dbReference type="OrthoDB" id="3913894at2"/>
<evidence type="ECO:0000313" key="4">
    <source>
        <dbReference type="Proteomes" id="UP000265768"/>
    </source>
</evidence>
<protein>
    <recommendedName>
        <fullName evidence="2">Carbohydrate-binding domain-containing protein</fullName>
    </recommendedName>
</protein>
<feature type="compositionally biased region" description="Pro residues" evidence="1">
    <location>
        <begin position="229"/>
        <end position="238"/>
    </location>
</feature>
<feature type="domain" description="Carbohydrate-binding" evidence="2">
    <location>
        <begin position="45"/>
        <end position="220"/>
    </location>
</feature>
<evidence type="ECO:0000259" key="2">
    <source>
        <dbReference type="Pfam" id="PF06452"/>
    </source>
</evidence>
<sequence>MPWLAERATPEYPRLPALAVPAARRRPVVDGKGSAGEYPGRRARLSHWEGTRCASGADCSATVRLARHRHDLYALFEVADDVRGAALAAGDCKRHWRTDSVELALDPRGDSDDTSTTFKLAVLPFSAEGPPCAARDADFHQGPARRTAPGTRVAATVRGPYRGYTVEIKIPLTALPARIDPERLTANALVYDSDTEDKTSQSRLALSPHGSAQADPYLWRPLHLRHPAPWTPQGPPKIPMEAARSTQSPPSMAQSRRTGVPPGAAPRRLHPE</sequence>
<dbReference type="GO" id="GO:0016052">
    <property type="term" value="P:carbohydrate catabolic process"/>
    <property type="evidence" value="ECO:0007669"/>
    <property type="project" value="InterPro"/>
</dbReference>
<dbReference type="InterPro" id="IPR010502">
    <property type="entry name" value="Carb-bd_dom_fam9"/>
</dbReference>
<dbReference type="GO" id="GO:0030246">
    <property type="term" value="F:carbohydrate binding"/>
    <property type="evidence" value="ECO:0007669"/>
    <property type="project" value="InterPro"/>
</dbReference>
<dbReference type="Pfam" id="PF06452">
    <property type="entry name" value="CBM9_1"/>
    <property type="match status" value="1"/>
</dbReference>
<feature type="region of interest" description="Disordered" evidence="1">
    <location>
        <begin position="226"/>
        <end position="272"/>
    </location>
</feature>
<dbReference type="GO" id="GO:0004553">
    <property type="term" value="F:hydrolase activity, hydrolyzing O-glycosyl compounds"/>
    <property type="evidence" value="ECO:0007669"/>
    <property type="project" value="InterPro"/>
</dbReference>
<keyword evidence="4" id="KW-1185">Reference proteome</keyword>
<reference evidence="3 4" key="1">
    <citation type="submission" date="2018-09" db="EMBL/GenBank/DDBJ databases">
        <title>YIM 75507 draft genome.</title>
        <authorList>
            <person name="Tang S."/>
            <person name="Feng Y."/>
        </authorList>
    </citation>
    <scope>NUCLEOTIDE SEQUENCE [LARGE SCALE GENOMIC DNA]</scope>
    <source>
        <strain evidence="3 4">YIM 75507</strain>
    </source>
</reference>